<dbReference type="NCBIfam" id="TIGR02857">
    <property type="entry name" value="CydD"/>
    <property type="match status" value="1"/>
</dbReference>
<dbReference type="GO" id="GO:0042883">
    <property type="term" value="P:cysteine transport"/>
    <property type="evidence" value="ECO:0007669"/>
    <property type="project" value="InterPro"/>
</dbReference>
<dbReference type="Pfam" id="PF00005">
    <property type="entry name" value="ABC_tran"/>
    <property type="match status" value="1"/>
</dbReference>
<feature type="transmembrane region" description="Helical" evidence="11">
    <location>
        <begin position="236"/>
        <end position="256"/>
    </location>
</feature>
<comment type="subcellular location">
    <subcellularLocation>
        <location evidence="1">Cell inner membrane</location>
        <topology evidence="1">Multi-pass membrane protein</topology>
    </subcellularLocation>
</comment>
<keyword evidence="8 11" id="KW-1133">Transmembrane helix</keyword>
<comment type="caution">
    <text evidence="14">The sequence shown here is derived from an EMBL/GenBank/DDBJ whole genome shotgun (WGS) entry which is preliminary data.</text>
</comment>
<evidence type="ECO:0000256" key="7">
    <source>
        <dbReference type="ARBA" id="ARBA00022840"/>
    </source>
</evidence>
<dbReference type="PROSITE" id="PS50929">
    <property type="entry name" value="ABC_TM1F"/>
    <property type="match status" value="1"/>
</dbReference>
<dbReference type="SUPFAM" id="SSF52540">
    <property type="entry name" value="P-loop containing nucleoside triphosphate hydrolases"/>
    <property type="match status" value="1"/>
</dbReference>
<dbReference type="InterPro" id="IPR036640">
    <property type="entry name" value="ABC1_TM_sf"/>
</dbReference>
<feature type="transmembrane region" description="Helical" evidence="11">
    <location>
        <begin position="133"/>
        <end position="151"/>
    </location>
</feature>
<keyword evidence="3" id="KW-1003">Cell membrane</keyword>
<keyword evidence="9 11" id="KW-0472">Membrane</keyword>
<feature type="transmembrane region" description="Helical" evidence="11">
    <location>
        <begin position="20"/>
        <end position="44"/>
    </location>
</feature>
<feature type="domain" description="ABC transmembrane type-1" evidence="13">
    <location>
        <begin position="19"/>
        <end position="298"/>
    </location>
</feature>
<evidence type="ECO:0000256" key="3">
    <source>
        <dbReference type="ARBA" id="ARBA00022475"/>
    </source>
</evidence>
<dbReference type="SMART" id="SM00382">
    <property type="entry name" value="AAA"/>
    <property type="match status" value="1"/>
</dbReference>
<dbReference type="InterPro" id="IPR017871">
    <property type="entry name" value="ABC_transporter-like_CS"/>
</dbReference>
<dbReference type="FunFam" id="3.40.50.300:FF:000221">
    <property type="entry name" value="Multidrug ABC transporter ATP-binding protein"/>
    <property type="match status" value="1"/>
</dbReference>
<feature type="transmembrane region" description="Helical" evidence="11">
    <location>
        <begin position="157"/>
        <end position="176"/>
    </location>
</feature>
<evidence type="ECO:0000256" key="1">
    <source>
        <dbReference type="ARBA" id="ARBA00004429"/>
    </source>
</evidence>
<protein>
    <submittedName>
        <fullName evidence="14">Thiol reductant ABC exporter subunit CydD</fullName>
    </submittedName>
</protein>
<proteinExistence type="inferred from homology"/>
<keyword evidence="7" id="KW-0067">ATP-binding</keyword>
<dbReference type="CDD" id="cd18561">
    <property type="entry name" value="ABC_6TM_AarD_CydDC_like"/>
    <property type="match status" value="1"/>
</dbReference>
<keyword evidence="2" id="KW-0813">Transport</keyword>
<keyword evidence="6" id="KW-0547">Nucleotide-binding</keyword>
<evidence type="ECO:0000256" key="5">
    <source>
        <dbReference type="ARBA" id="ARBA00022692"/>
    </source>
</evidence>
<dbReference type="EMBL" id="QVNQ01000020">
    <property type="protein sequence ID" value="RFS80959.1"/>
    <property type="molecule type" value="Genomic_DNA"/>
</dbReference>
<dbReference type="Pfam" id="PF00664">
    <property type="entry name" value="ABC_membrane"/>
    <property type="match status" value="1"/>
</dbReference>
<keyword evidence="4" id="KW-0997">Cell inner membrane</keyword>
<evidence type="ECO:0000256" key="11">
    <source>
        <dbReference type="SAM" id="Phobius"/>
    </source>
</evidence>
<dbReference type="GO" id="GO:0005524">
    <property type="term" value="F:ATP binding"/>
    <property type="evidence" value="ECO:0007669"/>
    <property type="project" value="UniProtKB-KW"/>
</dbReference>
<evidence type="ECO:0000259" key="13">
    <source>
        <dbReference type="PROSITE" id="PS50929"/>
    </source>
</evidence>
<dbReference type="InterPro" id="IPR027417">
    <property type="entry name" value="P-loop_NTPase"/>
</dbReference>
<evidence type="ECO:0000256" key="4">
    <source>
        <dbReference type="ARBA" id="ARBA00022519"/>
    </source>
</evidence>
<dbReference type="PANTHER" id="PTHR24221:SF646">
    <property type="entry name" value="HAEMOLYSIN SECRETION ATP-BINDING PROTEIN"/>
    <property type="match status" value="1"/>
</dbReference>
<dbReference type="Proteomes" id="UP000262882">
    <property type="component" value="Unassembled WGS sequence"/>
</dbReference>
<dbReference type="Gene3D" id="3.40.50.300">
    <property type="entry name" value="P-loop containing nucleotide triphosphate hydrolases"/>
    <property type="match status" value="1"/>
</dbReference>
<dbReference type="Gene3D" id="1.20.1560.10">
    <property type="entry name" value="ABC transporter type 1, transmembrane domain"/>
    <property type="match status" value="1"/>
</dbReference>
<dbReference type="PROSITE" id="PS00211">
    <property type="entry name" value="ABC_TRANSPORTER_1"/>
    <property type="match status" value="1"/>
</dbReference>
<keyword evidence="5 11" id="KW-0812">Transmembrane</keyword>
<dbReference type="PROSITE" id="PS50893">
    <property type="entry name" value="ABC_TRANSPORTER_2"/>
    <property type="match status" value="1"/>
</dbReference>
<feature type="domain" description="ABC transporter" evidence="12">
    <location>
        <begin position="333"/>
        <end position="568"/>
    </location>
</feature>
<dbReference type="OrthoDB" id="9806127at2"/>
<feature type="transmembrane region" description="Helical" evidence="11">
    <location>
        <begin position="56"/>
        <end position="80"/>
    </location>
</feature>
<dbReference type="InterPro" id="IPR003439">
    <property type="entry name" value="ABC_transporter-like_ATP-bd"/>
</dbReference>
<keyword evidence="15" id="KW-1185">Reference proteome</keyword>
<gene>
    <name evidence="14" type="primary">cydD</name>
    <name evidence="14" type="ORF">D0T12_34375</name>
</gene>
<comment type="similarity">
    <text evidence="10">Belongs to the ABC transporter superfamily. Siderophore-Fe(3+) uptake transporter (SIUT) (TC 3.A.1.21) family.</text>
</comment>
<evidence type="ECO:0000256" key="6">
    <source>
        <dbReference type="ARBA" id="ARBA00022741"/>
    </source>
</evidence>
<sequence>MMVHRRLLTLAGDIRFPLALNIVLGLAVAAAYITQGLLVAQILARLLDGRGLESTTWLLVWLAVVVAARLVLLVLAEVAAQRTAHAVKERVRGRLYDKLLHLGPGYLTLKRSGDVRTVLVDGVEALEAYYSRYLPTVALCLLGPSGILIYLATRDPISAAIIAVCIVLILVGPRLLDRMLAQKGAENWEAYGRLSSDYLDVMQGMTTLKAFNATARERLTLSRRAEELREATMRQLGVSLVDSAVTTFGLLAGPALAVGVAAMRLASGSVDTLTLLLVLVLARECFRPLGDLSKYWHAGYIGISSSKQIHDLLREKPLVEEPARPRPLGAARVTFDNVTFRYPGRERPAVRGFTLDIEPGETVAVVGPSGAGKSTLVALLLRYFDVTEGGVRIGGVNVREAALTDLRAMVAVVAQDTYLFTGTVADNIRLGRRDAGDEEVVEAAKAANIHDFVAGLPDGYATAVSERGLTLSGGQRQRVAIARALLADAPILVLDEATSSVDAAGEALIQDALSRVTAGRTTLVVAHRLSTVRAADRIVLMRDGEIREIGDHHELMGRDGDYARLVAAQEVTA</sequence>
<dbReference type="GO" id="GO:0016887">
    <property type="term" value="F:ATP hydrolysis activity"/>
    <property type="evidence" value="ECO:0007669"/>
    <property type="project" value="InterPro"/>
</dbReference>
<reference evidence="14 15" key="1">
    <citation type="submission" date="2018-08" db="EMBL/GenBank/DDBJ databases">
        <title>Actinomadura spongicola sp. nov., isolated from marine sponge Leucetta chagosensis.</title>
        <authorList>
            <person name="Li L."/>
            <person name="Lin H.W."/>
        </authorList>
    </citation>
    <scope>NUCLEOTIDE SEQUENCE [LARGE SCALE GENOMIC DNA]</scope>
    <source>
        <strain evidence="14 15">LHW52907</strain>
    </source>
</reference>
<dbReference type="GO" id="GO:0140359">
    <property type="term" value="F:ABC-type transporter activity"/>
    <property type="evidence" value="ECO:0007669"/>
    <property type="project" value="InterPro"/>
</dbReference>
<evidence type="ECO:0000256" key="8">
    <source>
        <dbReference type="ARBA" id="ARBA00022989"/>
    </source>
</evidence>
<dbReference type="InterPro" id="IPR011527">
    <property type="entry name" value="ABC1_TM_dom"/>
</dbReference>
<evidence type="ECO:0000313" key="15">
    <source>
        <dbReference type="Proteomes" id="UP000262882"/>
    </source>
</evidence>
<dbReference type="SUPFAM" id="SSF90123">
    <property type="entry name" value="ABC transporter transmembrane region"/>
    <property type="match status" value="1"/>
</dbReference>
<evidence type="ECO:0000256" key="9">
    <source>
        <dbReference type="ARBA" id="ARBA00023136"/>
    </source>
</evidence>
<dbReference type="RefSeq" id="WP_117405254.1">
    <property type="nucleotide sequence ID" value="NZ_QVNQ01000020.1"/>
</dbReference>
<dbReference type="InterPro" id="IPR039421">
    <property type="entry name" value="Type_1_exporter"/>
</dbReference>
<name>A0A372G730_9ACTN</name>
<dbReference type="InterPro" id="IPR014216">
    <property type="entry name" value="ABC_transptr_CydD"/>
</dbReference>
<dbReference type="AlphaFoldDB" id="A0A372G730"/>
<evidence type="ECO:0000313" key="14">
    <source>
        <dbReference type="EMBL" id="RFS80959.1"/>
    </source>
</evidence>
<accession>A0A372G730</accession>
<evidence type="ECO:0000256" key="10">
    <source>
        <dbReference type="ARBA" id="ARBA00023455"/>
    </source>
</evidence>
<dbReference type="PANTHER" id="PTHR24221">
    <property type="entry name" value="ATP-BINDING CASSETTE SUB-FAMILY B"/>
    <property type="match status" value="1"/>
</dbReference>
<dbReference type="GO" id="GO:0005886">
    <property type="term" value="C:plasma membrane"/>
    <property type="evidence" value="ECO:0007669"/>
    <property type="project" value="UniProtKB-SubCell"/>
</dbReference>
<organism evidence="14 15">
    <name type="scientific">Actinomadura spongiicola</name>
    <dbReference type="NCBI Taxonomy" id="2303421"/>
    <lineage>
        <taxon>Bacteria</taxon>
        <taxon>Bacillati</taxon>
        <taxon>Actinomycetota</taxon>
        <taxon>Actinomycetes</taxon>
        <taxon>Streptosporangiales</taxon>
        <taxon>Thermomonosporaceae</taxon>
        <taxon>Actinomadura</taxon>
    </lineage>
</organism>
<evidence type="ECO:0000256" key="2">
    <source>
        <dbReference type="ARBA" id="ARBA00022448"/>
    </source>
</evidence>
<evidence type="ECO:0000259" key="12">
    <source>
        <dbReference type="PROSITE" id="PS50893"/>
    </source>
</evidence>
<dbReference type="GO" id="GO:0034040">
    <property type="term" value="F:ATPase-coupled lipid transmembrane transporter activity"/>
    <property type="evidence" value="ECO:0007669"/>
    <property type="project" value="TreeGrafter"/>
</dbReference>
<dbReference type="InterPro" id="IPR003593">
    <property type="entry name" value="AAA+_ATPase"/>
</dbReference>